<evidence type="ECO:0000313" key="4">
    <source>
        <dbReference type="Proteomes" id="UP000273044"/>
    </source>
</evidence>
<gene>
    <name evidence="3" type="ORF">NCTC12967_02688</name>
</gene>
<dbReference type="GeneID" id="64408109"/>
<evidence type="ECO:0008006" key="5">
    <source>
        <dbReference type="Google" id="ProtNLM"/>
    </source>
</evidence>
<keyword evidence="2" id="KW-0732">Signal</keyword>
<keyword evidence="4" id="KW-1185">Reference proteome</keyword>
<proteinExistence type="predicted"/>
<dbReference type="EMBL" id="LR134406">
    <property type="protein sequence ID" value="VEH71368.1"/>
    <property type="molecule type" value="Genomic_DNA"/>
</dbReference>
<dbReference type="AlphaFoldDB" id="A0A448N1U4"/>
<protein>
    <recommendedName>
        <fullName evidence="5">Lipoprotein</fullName>
    </recommendedName>
</protein>
<evidence type="ECO:0000256" key="2">
    <source>
        <dbReference type="SAM" id="SignalP"/>
    </source>
</evidence>
<sequence>MTAIFSPRHRFRVILAHCGLVALLAGCGASAPAAVTPGPAPTIRSSSEIDLPLTAYRLTIDNLEVIQRGVAQRQVACAARYGVTTSPDPVDRAGLKAMYDESRRYGVIDRDDIEKYGYGTGATTEKPDPSKDPAASHTKRDEVMSGQTETGAPSSLKDQDGKPLPDGGCGKVGWDEIREGIDTGDELAQKLLGDAKTMMQEHESFQQAEKDWAACMKRSGYDFKHRSETGSVVAGADLQRQREMGRLDLNCVEETNFTGRAMAVDVAIQKKLISENEASLRSALDVQKKVLARAKEALK</sequence>
<dbReference type="Proteomes" id="UP000273044">
    <property type="component" value="Chromosome"/>
</dbReference>
<feature type="region of interest" description="Disordered" evidence="1">
    <location>
        <begin position="118"/>
        <end position="175"/>
    </location>
</feature>
<feature type="signal peptide" evidence="2">
    <location>
        <begin position="1"/>
        <end position="33"/>
    </location>
</feature>
<feature type="chain" id="PRO_5019556869" description="Lipoprotein" evidence="2">
    <location>
        <begin position="34"/>
        <end position="299"/>
    </location>
</feature>
<name>A0A448N1U4_9ACTN</name>
<organism evidence="3 4">
    <name type="scientific">Arachnia propionica</name>
    <dbReference type="NCBI Taxonomy" id="1750"/>
    <lineage>
        <taxon>Bacteria</taxon>
        <taxon>Bacillati</taxon>
        <taxon>Actinomycetota</taxon>
        <taxon>Actinomycetes</taxon>
        <taxon>Propionibacteriales</taxon>
        <taxon>Propionibacteriaceae</taxon>
        <taxon>Arachnia</taxon>
    </lineage>
</organism>
<evidence type="ECO:0000313" key="3">
    <source>
        <dbReference type="EMBL" id="VEH71368.1"/>
    </source>
</evidence>
<accession>A0A448N1U4</accession>
<evidence type="ECO:0000256" key="1">
    <source>
        <dbReference type="SAM" id="MobiDB-lite"/>
    </source>
</evidence>
<reference evidence="3 4" key="1">
    <citation type="submission" date="2018-12" db="EMBL/GenBank/DDBJ databases">
        <authorList>
            <consortium name="Pathogen Informatics"/>
        </authorList>
    </citation>
    <scope>NUCLEOTIDE SEQUENCE [LARGE SCALE GENOMIC DNA]</scope>
    <source>
        <strain evidence="3 4">NCTC12967</strain>
    </source>
</reference>
<dbReference type="RefSeq" id="WP_126409481.1">
    <property type="nucleotide sequence ID" value="NZ_LR134406.1"/>
</dbReference>